<dbReference type="SMART" id="SM00339">
    <property type="entry name" value="FH"/>
    <property type="match status" value="1"/>
</dbReference>
<evidence type="ECO:0000259" key="8">
    <source>
        <dbReference type="PROSITE" id="PS50039"/>
    </source>
</evidence>
<feature type="region of interest" description="Disordered" evidence="7">
    <location>
        <begin position="260"/>
        <end position="279"/>
    </location>
</feature>
<dbReference type="Proteomes" id="UP000196158">
    <property type="component" value="Unassembled WGS sequence"/>
</dbReference>
<evidence type="ECO:0000256" key="5">
    <source>
        <dbReference type="ARBA" id="ARBA00023242"/>
    </source>
</evidence>
<evidence type="ECO:0000313" key="9">
    <source>
        <dbReference type="EMBL" id="SMN21581.1"/>
    </source>
</evidence>
<protein>
    <submittedName>
        <fullName evidence="9">Similar to Saccharomyces cerevisiae YCR065W HCM1 Forkhead transcription factor that drives S-phase specific expression of genes involved in chromosome segregation</fullName>
    </submittedName>
</protein>
<dbReference type="Pfam" id="PF00250">
    <property type="entry name" value="Forkhead"/>
    <property type="match status" value="1"/>
</dbReference>
<dbReference type="PROSITE" id="PS50039">
    <property type="entry name" value="FORK_HEAD_3"/>
    <property type="match status" value="1"/>
</dbReference>
<dbReference type="OrthoDB" id="4065808at2759"/>
<keyword evidence="2" id="KW-0805">Transcription regulation</keyword>
<dbReference type="Gene3D" id="1.10.10.10">
    <property type="entry name" value="Winged helix-like DNA-binding domain superfamily/Winged helix DNA-binding domain"/>
    <property type="match status" value="1"/>
</dbReference>
<dbReference type="PANTHER" id="PTHR45881:SF1">
    <property type="entry name" value="FORK HEAD PROTEIN HOMOLOG 2"/>
    <property type="match status" value="1"/>
</dbReference>
<keyword evidence="10" id="KW-1185">Reference proteome</keyword>
<organism evidence="9 10">
    <name type="scientific">Maudiozyma saulgeensis</name>
    <dbReference type="NCBI Taxonomy" id="1789683"/>
    <lineage>
        <taxon>Eukaryota</taxon>
        <taxon>Fungi</taxon>
        <taxon>Dikarya</taxon>
        <taxon>Ascomycota</taxon>
        <taxon>Saccharomycotina</taxon>
        <taxon>Saccharomycetes</taxon>
        <taxon>Saccharomycetales</taxon>
        <taxon>Saccharomycetaceae</taxon>
        <taxon>Maudiozyma</taxon>
    </lineage>
</organism>
<keyword evidence="3 6" id="KW-0238">DNA-binding</keyword>
<dbReference type="InterPro" id="IPR036390">
    <property type="entry name" value="WH_DNA-bd_sf"/>
</dbReference>
<evidence type="ECO:0000313" key="10">
    <source>
        <dbReference type="Proteomes" id="UP000196158"/>
    </source>
</evidence>
<dbReference type="GO" id="GO:0005634">
    <property type="term" value="C:nucleus"/>
    <property type="evidence" value="ECO:0007669"/>
    <property type="project" value="UniProtKB-SubCell"/>
</dbReference>
<evidence type="ECO:0000256" key="1">
    <source>
        <dbReference type="ARBA" id="ARBA00004123"/>
    </source>
</evidence>
<proteinExistence type="predicted"/>
<gene>
    <name evidence="9" type="ORF">KASA_0K02552G</name>
</gene>
<dbReference type="InterPro" id="IPR001766">
    <property type="entry name" value="Fork_head_dom"/>
</dbReference>
<dbReference type="EMBL" id="FXLY01000008">
    <property type="protein sequence ID" value="SMN21581.1"/>
    <property type="molecule type" value="Genomic_DNA"/>
</dbReference>
<accession>A0A1X7R7J2</accession>
<evidence type="ECO:0000256" key="6">
    <source>
        <dbReference type="PROSITE-ProRule" id="PRU00089"/>
    </source>
</evidence>
<sequence length="379" mass="43497">MYNNSNHWDSYSTLDEIISRPTVFDNETNKSSPSPEIHWNTQTHHNHPLSAQFSAHKRQLIAQQAVIAAVNASRKVANAKKLKIDKSNNSTLDLNAKDNYKKSIKSFQVRRHRIPRVLAQISVPEMIKSMKQRHQNNEHGSKPPYPYATLILIALLQNDLNRLTLSQIYNWISTRFPYFTMDQATWQNSVRHNLSLNSAFVKTIKSPDKKSYFWGFQRGHESKFFKDLELTFEELKDIAKSLEQYFYPLPSIKVNASPLTESKDPNFTKNSNPLPTPPNTDDHEMNVGLGPAFDVLASTPPKNSKNNEKSLLKPIKNSMEGEHMNTNACSIDERLDALRTPEFKNHESLICSPLTPNKLESIHNSNLIFFQIWNQGHSF</sequence>
<dbReference type="STRING" id="1789683.A0A1X7R7J2"/>
<evidence type="ECO:0000256" key="3">
    <source>
        <dbReference type="ARBA" id="ARBA00023125"/>
    </source>
</evidence>
<dbReference type="GO" id="GO:0000978">
    <property type="term" value="F:RNA polymerase II cis-regulatory region sequence-specific DNA binding"/>
    <property type="evidence" value="ECO:0007669"/>
    <property type="project" value="TreeGrafter"/>
</dbReference>
<dbReference type="SUPFAM" id="SSF46785">
    <property type="entry name" value="Winged helix' DNA-binding domain"/>
    <property type="match status" value="1"/>
</dbReference>
<dbReference type="AlphaFoldDB" id="A0A1X7R7J2"/>
<evidence type="ECO:0000256" key="7">
    <source>
        <dbReference type="SAM" id="MobiDB-lite"/>
    </source>
</evidence>
<dbReference type="InterPro" id="IPR036388">
    <property type="entry name" value="WH-like_DNA-bd_sf"/>
</dbReference>
<name>A0A1X7R7J2_9SACH</name>
<dbReference type="CDD" id="cd00059">
    <property type="entry name" value="FH_FOX"/>
    <property type="match status" value="1"/>
</dbReference>
<dbReference type="PRINTS" id="PR00053">
    <property type="entry name" value="FORKHEAD"/>
</dbReference>
<dbReference type="PROSITE" id="PS00658">
    <property type="entry name" value="FORK_HEAD_2"/>
    <property type="match status" value="1"/>
</dbReference>
<dbReference type="GO" id="GO:0000981">
    <property type="term" value="F:DNA-binding transcription factor activity, RNA polymerase II-specific"/>
    <property type="evidence" value="ECO:0007669"/>
    <property type="project" value="TreeGrafter"/>
</dbReference>
<feature type="domain" description="Fork-head" evidence="8">
    <location>
        <begin position="142"/>
        <end position="227"/>
    </location>
</feature>
<comment type="subcellular location">
    <subcellularLocation>
        <location evidence="1 6">Nucleus</location>
    </subcellularLocation>
</comment>
<reference evidence="9 10" key="1">
    <citation type="submission" date="2017-04" db="EMBL/GenBank/DDBJ databases">
        <authorList>
            <person name="Afonso C.L."/>
            <person name="Miller P.J."/>
            <person name="Scott M.A."/>
            <person name="Spackman E."/>
            <person name="Goraichik I."/>
            <person name="Dimitrov K.M."/>
            <person name="Suarez D.L."/>
            <person name="Swayne D.E."/>
        </authorList>
    </citation>
    <scope>NUCLEOTIDE SEQUENCE [LARGE SCALE GENOMIC DNA]</scope>
</reference>
<keyword evidence="4" id="KW-0804">Transcription</keyword>
<evidence type="ECO:0000256" key="4">
    <source>
        <dbReference type="ARBA" id="ARBA00023163"/>
    </source>
</evidence>
<dbReference type="PANTHER" id="PTHR45881">
    <property type="entry name" value="CHECKPOINT SUPPRESSOR 1-LIKE, ISOFORM A-RELATED"/>
    <property type="match status" value="1"/>
</dbReference>
<keyword evidence="5 6" id="KW-0539">Nucleus</keyword>
<evidence type="ECO:0000256" key="2">
    <source>
        <dbReference type="ARBA" id="ARBA00023015"/>
    </source>
</evidence>
<feature type="DNA-binding region" description="Fork-head" evidence="6">
    <location>
        <begin position="142"/>
        <end position="227"/>
    </location>
</feature>
<dbReference type="InterPro" id="IPR030456">
    <property type="entry name" value="TF_fork_head_CS_2"/>
</dbReference>